<feature type="transmembrane region" description="Helical" evidence="2">
    <location>
        <begin position="143"/>
        <end position="163"/>
    </location>
</feature>
<dbReference type="CDD" id="cd06257">
    <property type="entry name" value="DnaJ"/>
    <property type="match status" value="1"/>
</dbReference>
<keyword evidence="2" id="KW-0812">Transmembrane</keyword>
<dbReference type="EMBL" id="MK072392">
    <property type="protein sequence ID" value="AYV83706.1"/>
    <property type="molecule type" value="Genomic_DNA"/>
</dbReference>
<dbReference type="Pfam" id="PF00226">
    <property type="entry name" value="DnaJ"/>
    <property type="match status" value="1"/>
</dbReference>
<evidence type="ECO:0000313" key="4">
    <source>
        <dbReference type="EMBL" id="AYV83706.1"/>
    </source>
</evidence>
<name>A0A3G5A8V7_9VIRU</name>
<evidence type="ECO:0000259" key="3">
    <source>
        <dbReference type="PROSITE" id="PS50076"/>
    </source>
</evidence>
<evidence type="ECO:0000256" key="1">
    <source>
        <dbReference type="ARBA" id="ARBA00023186"/>
    </source>
</evidence>
<keyword evidence="1" id="KW-0143">Chaperone</keyword>
<dbReference type="Gene3D" id="1.10.287.110">
    <property type="entry name" value="DnaJ domain"/>
    <property type="match status" value="1"/>
</dbReference>
<dbReference type="PROSITE" id="PS50076">
    <property type="entry name" value="DNAJ_2"/>
    <property type="match status" value="1"/>
</dbReference>
<feature type="transmembrane region" description="Helical" evidence="2">
    <location>
        <begin position="108"/>
        <end position="131"/>
    </location>
</feature>
<dbReference type="PANTHER" id="PTHR44145">
    <property type="entry name" value="DNAJ HOMOLOG SUBFAMILY A MEMBER 3, MITOCHONDRIAL"/>
    <property type="match status" value="1"/>
</dbReference>
<gene>
    <name evidence="4" type="ORF">Hyperionvirus10_42</name>
</gene>
<dbReference type="SMART" id="SM00271">
    <property type="entry name" value="DnaJ"/>
    <property type="match status" value="1"/>
</dbReference>
<dbReference type="InterPro" id="IPR036869">
    <property type="entry name" value="J_dom_sf"/>
</dbReference>
<accession>A0A3G5A8V7</accession>
<dbReference type="SUPFAM" id="SSF46565">
    <property type="entry name" value="Chaperone J-domain"/>
    <property type="match status" value="1"/>
</dbReference>
<dbReference type="PANTHER" id="PTHR44145:SF3">
    <property type="entry name" value="DNAJ HOMOLOG SUBFAMILY A MEMBER 3, MITOCHONDRIAL"/>
    <property type="match status" value="1"/>
</dbReference>
<feature type="domain" description="J" evidence="3">
    <location>
        <begin position="1"/>
        <end position="53"/>
    </location>
</feature>
<keyword evidence="2" id="KW-0472">Membrane</keyword>
<dbReference type="InterPro" id="IPR051938">
    <property type="entry name" value="Apopto_cytoskel_mod"/>
</dbReference>
<sequence length="165" mass="19279">MATDGEIKEAYIEQCKKYHPDSQGGNDMKFQEIMKAYTVLKNESERKEYDSFNKEQYIEFMKEWTKLLRSADVNTDTKAIIRSQKYVKKSNREPHPQPRRESLDIDEIMIKIVGAYAMGAVISFTLFFIWGCINQNMDVIIDGIMLSMVWPLAIIYYISGLIVRK</sequence>
<evidence type="ECO:0000256" key="2">
    <source>
        <dbReference type="SAM" id="Phobius"/>
    </source>
</evidence>
<protein>
    <submittedName>
        <fullName evidence="4">Molecular chaperone DnaJ</fullName>
    </submittedName>
</protein>
<keyword evidence="2" id="KW-1133">Transmembrane helix</keyword>
<proteinExistence type="predicted"/>
<reference evidence="4" key="1">
    <citation type="submission" date="2018-10" db="EMBL/GenBank/DDBJ databases">
        <title>Hidden diversity of soil giant viruses.</title>
        <authorList>
            <person name="Schulz F."/>
            <person name="Alteio L."/>
            <person name="Goudeau D."/>
            <person name="Ryan E.M."/>
            <person name="Malmstrom R.R."/>
            <person name="Blanchard J."/>
            <person name="Woyke T."/>
        </authorList>
    </citation>
    <scope>NUCLEOTIDE SEQUENCE</scope>
    <source>
        <strain evidence="4">HYV1</strain>
    </source>
</reference>
<dbReference type="InterPro" id="IPR001623">
    <property type="entry name" value="DnaJ_domain"/>
</dbReference>
<organism evidence="4">
    <name type="scientific">Hyperionvirus sp</name>
    <dbReference type="NCBI Taxonomy" id="2487770"/>
    <lineage>
        <taxon>Viruses</taxon>
        <taxon>Varidnaviria</taxon>
        <taxon>Bamfordvirae</taxon>
        <taxon>Nucleocytoviricota</taxon>
        <taxon>Megaviricetes</taxon>
        <taxon>Imitervirales</taxon>
        <taxon>Mimiviridae</taxon>
        <taxon>Klosneuvirinae</taxon>
    </lineage>
</organism>